<dbReference type="GO" id="GO:0046872">
    <property type="term" value="F:metal ion binding"/>
    <property type="evidence" value="ECO:0007669"/>
    <property type="project" value="UniProtKB-KW"/>
</dbReference>
<dbReference type="EMBL" id="HBHX01041463">
    <property type="protein sequence ID" value="CAE0122313.1"/>
    <property type="molecule type" value="Transcribed_RNA"/>
</dbReference>
<dbReference type="EMBL" id="HBHX01041464">
    <property type="protein sequence ID" value="CAE0122314.1"/>
    <property type="molecule type" value="Transcribed_RNA"/>
</dbReference>
<dbReference type="PANTHER" id="PTHR10869:SF246">
    <property type="entry name" value="TRANSMEMBRANE PROLYL 4-HYDROXYLASE"/>
    <property type="match status" value="1"/>
</dbReference>
<evidence type="ECO:0000256" key="1">
    <source>
        <dbReference type="ARBA" id="ARBA00022723"/>
    </source>
</evidence>
<gene>
    <name evidence="3" type="ORF">HERI1096_LOCUS23014</name>
    <name evidence="4" type="ORF">HERI1096_LOCUS23015</name>
</gene>
<dbReference type="GO" id="GO:0004656">
    <property type="term" value="F:procollagen-proline 4-dioxygenase activity"/>
    <property type="evidence" value="ECO:0007669"/>
    <property type="project" value="TreeGrafter"/>
</dbReference>
<dbReference type="AlphaFoldDB" id="A0A6T9J4E3"/>
<protein>
    <submittedName>
        <fullName evidence="4">Uncharacterized protein</fullName>
    </submittedName>
</protein>
<dbReference type="GO" id="GO:0005783">
    <property type="term" value="C:endoplasmic reticulum"/>
    <property type="evidence" value="ECO:0007669"/>
    <property type="project" value="TreeGrafter"/>
</dbReference>
<accession>A0A6T9J4E3</accession>
<dbReference type="InterPro" id="IPR045054">
    <property type="entry name" value="P4HA-like"/>
</dbReference>
<dbReference type="PANTHER" id="PTHR10869">
    <property type="entry name" value="PROLYL 4-HYDROXYLASE ALPHA SUBUNIT"/>
    <property type="match status" value="1"/>
</dbReference>
<evidence type="ECO:0000313" key="3">
    <source>
        <dbReference type="EMBL" id="CAE0122313.1"/>
    </source>
</evidence>
<keyword evidence="1" id="KW-0479">Metal-binding</keyword>
<proteinExistence type="predicted"/>
<dbReference type="Gene3D" id="2.60.120.620">
    <property type="entry name" value="q2cbj1_9rhob like domain"/>
    <property type="match status" value="1"/>
</dbReference>
<name>A0A6T9J4E3_9EUKA</name>
<keyword evidence="2" id="KW-0408">Iron</keyword>
<sequence length="127" mass="14165">MAKSGVALKDADRGKAAKEWRTSSQYFLPTMNDATLEKIDERVQFLTRLPISHAEYIQVLKYAHLEHYSAHHDFFDPAAYASNAEMLASVEHGAKNRLATVFFYLNNVSAGGETNFPRAQVSSGVVE</sequence>
<organism evidence="4">
    <name type="scientific">Haptolina ericina</name>
    <dbReference type="NCBI Taxonomy" id="156174"/>
    <lineage>
        <taxon>Eukaryota</taxon>
        <taxon>Haptista</taxon>
        <taxon>Haptophyta</taxon>
        <taxon>Prymnesiophyceae</taxon>
        <taxon>Prymnesiales</taxon>
        <taxon>Prymnesiaceae</taxon>
        <taxon>Haptolina</taxon>
    </lineage>
</organism>
<reference evidence="4" key="1">
    <citation type="submission" date="2021-01" db="EMBL/GenBank/DDBJ databases">
        <authorList>
            <person name="Corre E."/>
            <person name="Pelletier E."/>
            <person name="Niang G."/>
            <person name="Scheremetjew M."/>
            <person name="Finn R."/>
            <person name="Kale V."/>
            <person name="Holt S."/>
            <person name="Cochrane G."/>
            <person name="Meng A."/>
            <person name="Brown T."/>
            <person name="Cohen L."/>
        </authorList>
    </citation>
    <scope>NUCLEOTIDE SEQUENCE</scope>
    <source>
        <strain evidence="4">CCMP281</strain>
    </source>
</reference>
<evidence type="ECO:0000256" key="2">
    <source>
        <dbReference type="ARBA" id="ARBA00023004"/>
    </source>
</evidence>
<evidence type="ECO:0000313" key="4">
    <source>
        <dbReference type="EMBL" id="CAE0122314.1"/>
    </source>
</evidence>